<evidence type="ECO:0000256" key="7">
    <source>
        <dbReference type="ARBA" id="ARBA00023143"/>
    </source>
</evidence>
<dbReference type="InterPro" id="IPR052205">
    <property type="entry name" value="FliO/MopB"/>
</dbReference>
<evidence type="ECO:0000256" key="4">
    <source>
        <dbReference type="ARBA" id="ARBA00022692"/>
    </source>
</evidence>
<keyword evidence="5 10" id="KW-1133">Transmembrane helix</keyword>
<name>A0AAE3SVH6_9HYPH</name>
<dbReference type="RefSeq" id="WP_306411452.1">
    <property type="nucleotide sequence ID" value="NZ_JANFPI010000003.1"/>
</dbReference>
<keyword evidence="6 10" id="KW-0472">Membrane</keyword>
<feature type="compositionally biased region" description="Basic and acidic residues" evidence="9">
    <location>
        <begin position="207"/>
        <end position="219"/>
    </location>
</feature>
<evidence type="ECO:0000256" key="2">
    <source>
        <dbReference type="ARBA" id="ARBA00004236"/>
    </source>
</evidence>
<keyword evidence="11" id="KW-0969">Cilium</keyword>
<evidence type="ECO:0000256" key="3">
    <source>
        <dbReference type="ARBA" id="ARBA00022475"/>
    </source>
</evidence>
<feature type="compositionally biased region" description="Low complexity" evidence="9">
    <location>
        <begin position="192"/>
        <end position="206"/>
    </location>
</feature>
<evidence type="ECO:0000256" key="10">
    <source>
        <dbReference type="SAM" id="Phobius"/>
    </source>
</evidence>
<feature type="region of interest" description="Disordered" evidence="9">
    <location>
        <begin position="121"/>
        <end position="291"/>
    </location>
</feature>
<evidence type="ECO:0000313" key="12">
    <source>
        <dbReference type="Proteomes" id="UP001208771"/>
    </source>
</evidence>
<keyword evidence="3" id="KW-1003">Cell membrane</keyword>
<keyword evidence="11" id="KW-0966">Cell projection</keyword>
<accession>A0AAE3SVH6</accession>
<keyword evidence="7" id="KW-0975">Bacterial flagellum</keyword>
<keyword evidence="12" id="KW-1185">Reference proteome</keyword>
<dbReference type="EMBL" id="JANFPI010000003">
    <property type="protein sequence ID" value="MCX8997673.1"/>
    <property type="molecule type" value="Genomic_DNA"/>
</dbReference>
<comment type="similarity">
    <text evidence="8">Belongs to the FliO/MopB family.</text>
</comment>
<proteinExistence type="inferred from homology"/>
<feature type="compositionally biased region" description="Basic and acidic residues" evidence="9">
    <location>
        <begin position="247"/>
        <end position="260"/>
    </location>
</feature>
<evidence type="ECO:0000256" key="5">
    <source>
        <dbReference type="ARBA" id="ARBA00022989"/>
    </source>
</evidence>
<evidence type="ECO:0000313" key="11">
    <source>
        <dbReference type="EMBL" id="MCX8997673.1"/>
    </source>
</evidence>
<dbReference type="AlphaFoldDB" id="A0AAE3SVH6"/>
<comment type="caution">
    <text evidence="11">The sequence shown here is derived from an EMBL/GenBank/DDBJ whole genome shotgun (WGS) entry which is preliminary data.</text>
</comment>
<evidence type="ECO:0000256" key="8">
    <source>
        <dbReference type="ARBA" id="ARBA00037937"/>
    </source>
</evidence>
<reference evidence="11" key="1">
    <citation type="submission" date="2022-07" db="EMBL/GenBank/DDBJ databases">
        <title>Ectorhizobium quercum gen.nov., sp. nov.</title>
        <authorList>
            <person name="Ma T."/>
            <person name="Li Y."/>
        </authorList>
    </citation>
    <scope>NUCLEOTIDE SEQUENCE</scope>
    <source>
        <strain evidence="11">BDR2-2</strain>
    </source>
</reference>
<dbReference type="PANTHER" id="PTHR38766">
    <property type="entry name" value="FLAGELLAR PROTEIN FLIO"/>
    <property type="match status" value="1"/>
</dbReference>
<organism evidence="11 12">
    <name type="scientific">Ectorhizobium quercum</name>
    <dbReference type="NCBI Taxonomy" id="2965071"/>
    <lineage>
        <taxon>Bacteria</taxon>
        <taxon>Pseudomonadati</taxon>
        <taxon>Pseudomonadota</taxon>
        <taxon>Alphaproteobacteria</taxon>
        <taxon>Hyphomicrobiales</taxon>
        <taxon>Rhizobiaceae</taxon>
        <taxon>Ectorhizobium</taxon>
    </lineage>
</organism>
<sequence length="302" mass="32203">MIAEMMAEYGGRLLVAIAGVGLGFIALIAVLKFLRQRNGPSPFVRGGKARVPRLQVVDAAAIDTRRRLVLVRRDDREHLIMIGGPADIIVESNIVTAEAPQARAPSAQLAAPLSAADGFGAPEIAAPAPRPARPPEVSTAAVPPPSAEKTPAARPVRRPPETQERPQPVTPQAAYLEASDDFTPSQRPATPPASAAAGSTSGGDPAALKEAEEHLEAMKRRMLSQEAPPVRPRPETEKPATSGFARVLDEEMKAPLRDAPRPVPAAIQQMPLRTPRPAPAEKPPEEEADIQDEIARIFGEKR</sequence>
<dbReference type="Proteomes" id="UP001208771">
    <property type="component" value="Unassembled WGS sequence"/>
</dbReference>
<dbReference type="GO" id="GO:0009425">
    <property type="term" value="C:bacterial-type flagellum basal body"/>
    <property type="evidence" value="ECO:0007669"/>
    <property type="project" value="UniProtKB-SubCell"/>
</dbReference>
<dbReference type="GO" id="GO:0044781">
    <property type="term" value="P:bacterial-type flagellum organization"/>
    <property type="evidence" value="ECO:0007669"/>
    <property type="project" value="InterPro"/>
</dbReference>
<keyword evidence="4 10" id="KW-0812">Transmembrane</keyword>
<dbReference type="InterPro" id="IPR022781">
    <property type="entry name" value="Flagellar_biosynth_FliO"/>
</dbReference>
<gene>
    <name evidence="11" type="ORF">NOF55_11220</name>
</gene>
<evidence type="ECO:0000256" key="6">
    <source>
        <dbReference type="ARBA" id="ARBA00023136"/>
    </source>
</evidence>
<protein>
    <submittedName>
        <fullName evidence="11">Flagellar biosynthetic protein FliO</fullName>
    </submittedName>
</protein>
<evidence type="ECO:0000256" key="9">
    <source>
        <dbReference type="SAM" id="MobiDB-lite"/>
    </source>
</evidence>
<feature type="transmembrane region" description="Helical" evidence="10">
    <location>
        <begin position="13"/>
        <end position="34"/>
    </location>
</feature>
<dbReference type="GO" id="GO:0005886">
    <property type="term" value="C:plasma membrane"/>
    <property type="evidence" value="ECO:0007669"/>
    <property type="project" value="UniProtKB-SubCell"/>
</dbReference>
<dbReference type="Pfam" id="PF04347">
    <property type="entry name" value="FliO"/>
    <property type="match status" value="1"/>
</dbReference>
<comment type="subcellular location">
    <subcellularLocation>
        <location evidence="1">Bacterial flagellum basal body</location>
    </subcellularLocation>
    <subcellularLocation>
        <location evidence="2">Cell membrane</location>
    </subcellularLocation>
</comment>
<dbReference type="PANTHER" id="PTHR38766:SF1">
    <property type="entry name" value="FLAGELLAR PROTEIN FLIO"/>
    <property type="match status" value="1"/>
</dbReference>
<keyword evidence="11" id="KW-0282">Flagellum</keyword>
<evidence type="ECO:0000256" key="1">
    <source>
        <dbReference type="ARBA" id="ARBA00004117"/>
    </source>
</evidence>